<keyword evidence="1" id="KW-0472">Membrane</keyword>
<keyword evidence="1" id="KW-0812">Transmembrane</keyword>
<evidence type="ECO:0000313" key="3">
    <source>
        <dbReference type="Proteomes" id="UP000193136"/>
    </source>
</evidence>
<keyword evidence="1" id="KW-1133">Transmembrane helix</keyword>
<name>A0A1X0XX39_9BACT</name>
<dbReference type="AlphaFoldDB" id="A0A1X0XX39"/>
<accession>A0A1X0XX39</accession>
<dbReference type="OrthoDB" id="5417723at2"/>
<dbReference type="EMBL" id="NAAD01000019">
    <property type="protein sequence ID" value="ORJ57493.1"/>
    <property type="molecule type" value="Genomic_DNA"/>
</dbReference>
<comment type="caution">
    <text evidence="2">The sequence shown here is derived from an EMBL/GenBank/DDBJ whole genome shotgun (WGS) entry which is preliminary data.</text>
</comment>
<feature type="transmembrane region" description="Helical" evidence="1">
    <location>
        <begin position="27"/>
        <end position="50"/>
    </location>
</feature>
<evidence type="ECO:0008006" key="4">
    <source>
        <dbReference type="Google" id="ProtNLM"/>
    </source>
</evidence>
<gene>
    <name evidence="2" type="ORF">B5V00_13670</name>
</gene>
<reference evidence="2 3" key="1">
    <citation type="submission" date="2017-03" db="EMBL/GenBank/DDBJ databases">
        <title>Genome sequence of Geothermobacter sp. EPR-M, Deep-Sea Iron Reducer.</title>
        <authorList>
            <person name="Tully B."/>
            <person name="Savalia P."/>
            <person name="Abuyen K."/>
            <person name="Baughan C."/>
            <person name="Romero E."/>
            <person name="Ronkowski C."/>
            <person name="Torres B."/>
            <person name="Tremblay J."/>
            <person name="Trujillo A."/>
            <person name="Tyler M."/>
            <person name="Perez-Rodriguez I."/>
            <person name="Amend J."/>
        </authorList>
    </citation>
    <scope>NUCLEOTIDE SEQUENCE [LARGE SCALE GENOMIC DNA]</scope>
    <source>
        <strain evidence="2 3">EPR-M</strain>
    </source>
</reference>
<evidence type="ECO:0000256" key="1">
    <source>
        <dbReference type="SAM" id="Phobius"/>
    </source>
</evidence>
<dbReference type="Proteomes" id="UP000193136">
    <property type="component" value="Unassembled WGS sequence"/>
</dbReference>
<dbReference type="InterPro" id="IPR007973">
    <property type="entry name" value="Pilus_assembly_TraE"/>
</dbReference>
<dbReference type="Pfam" id="PF05309">
    <property type="entry name" value="TraE"/>
    <property type="match status" value="1"/>
</dbReference>
<protein>
    <recommendedName>
        <fullName evidence="4">Conjugal transfer pilus assembly protein TraE</fullName>
    </recommendedName>
</protein>
<dbReference type="STRING" id="1969733.B5V00_13670"/>
<sequence length="194" mass="22122">MHRVKERVVKLDLFVQKSSNLFARNRLLMVIVTLIGGLTLFNSLMLQAALNRQAVILVPPGFKEKVRLTAGTIDESYAREMARYLVDLLLVYNPGTVRKQFEEALTLIAPEKISEFQSRLLETVDTVELSSVSKVFYTTGMRLRPADNIIEVTGIEKTFVQDQKTEEKQKLYSIEFSVRGGRFYVTSLSGRDLR</sequence>
<evidence type="ECO:0000313" key="2">
    <source>
        <dbReference type="EMBL" id="ORJ57493.1"/>
    </source>
</evidence>
<keyword evidence="3" id="KW-1185">Reference proteome</keyword>
<proteinExistence type="predicted"/>
<organism evidence="2 3">
    <name type="scientific">Geothermobacter hydrogeniphilus</name>
    <dbReference type="NCBI Taxonomy" id="1969733"/>
    <lineage>
        <taxon>Bacteria</taxon>
        <taxon>Pseudomonadati</taxon>
        <taxon>Thermodesulfobacteriota</taxon>
        <taxon>Desulfuromonadia</taxon>
        <taxon>Desulfuromonadales</taxon>
        <taxon>Geothermobacteraceae</taxon>
        <taxon>Geothermobacter</taxon>
    </lineage>
</organism>